<dbReference type="EMBL" id="JAAPAO010001601">
    <property type="protein sequence ID" value="KAF4649264.1"/>
    <property type="molecule type" value="Genomic_DNA"/>
</dbReference>
<sequence length="129" mass="14409">MFGGKRLYLLRQSYDLQVGTFTYTEGVLPFPAFAISYTVHASGRLDVSFACDDILANPVPFELAENNGSLVYKSYDLVPSQNVDKLKENVRFVCPGFPFKEIDLTNVVFADSSTVFIALFGARYELDKS</sequence>
<dbReference type="AlphaFoldDB" id="A0A7J6KQV0"/>
<gene>
    <name evidence="1" type="ORF">FOL47_002282</name>
</gene>
<evidence type="ECO:0000313" key="1">
    <source>
        <dbReference type="EMBL" id="KAF4649264.1"/>
    </source>
</evidence>
<keyword evidence="2" id="KW-1185">Reference proteome</keyword>
<organism evidence="1 2">
    <name type="scientific">Perkinsus chesapeaki</name>
    <name type="common">Clam parasite</name>
    <name type="synonym">Perkinsus andrewsi</name>
    <dbReference type="NCBI Taxonomy" id="330153"/>
    <lineage>
        <taxon>Eukaryota</taxon>
        <taxon>Sar</taxon>
        <taxon>Alveolata</taxon>
        <taxon>Perkinsozoa</taxon>
        <taxon>Perkinsea</taxon>
        <taxon>Perkinsida</taxon>
        <taxon>Perkinsidae</taxon>
        <taxon>Perkinsus</taxon>
    </lineage>
</organism>
<comment type="caution">
    <text evidence="1">The sequence shown here is derived from an EMBL/GenBank/DDBJ whole genome shotgun (WGS) entry which is preliminary data.</text>
</comment>
<evidence type="ECO:0000313" key="2">
    <source>
        <dbReference type="Proteomes" id="UP000591131"/>
    </source>
</evidence>
<accession>A0A7J6KQV0</accession>
<name>A0A7J6KQV0_PERCH</name>
<dbReference type="Proteomes" id="UP000591131">
    <property type="component" value="Unassembled WGS sequence"/>
</dbReference>
<proteinExistence type="predicted"/>
<reference evidence="1 2" key="1">
    <citation type="submission" date="2020-04" db="EMBL/GenBank/DDBJ databases">
        <title>Perkinsus chesapeaki whole genome sequence.</title>
        <authorList>
            <person name="Bogema D.R."/>
        </authorList>
    </citation>
    <scope>NUCLEOTIDE SEQUENCE [LARGE SCALE GENOMIC DNA]</scope>
    <source>
        <strain evidence="1">ATCC PRA-425</strain>
    </source>
</reference>
<protein>
    <submittedName>
        <fullName evidence="1">Uncharacterized protein</fullName>
    </submittedName>
</protein>